<dbReference type="Proteomes" id="UP001444625">
    <property type="component" value="Unassembled WGS sequence"/>
</dbReference>
<organism evidence="1 2">
    <name type="scientific">Ornithinibacillus xuwenensis</name>
    <dbReference type="NCBI Taxonomy" id="3144668"/>
    <lineage>
        <taxon>Bacteria</taxon>
        <taxon>Bacillati</taxon>
        <taxon>Bacillota</taxon>
        <taxon>Bacilli</taxon>
        <taxon>Bacillales</taxon>
        <taxon>Bacillaceae</taxon>
        <taxon>Ornithinibacillus</taxon>
    </lineage>
</organism>
<dbReference type="GO" id="GO:0016787">
    <property type="term" value="F:hydrolase activity"/>
    <property type="evidence" value="ECO:0007669"/>
    <property type="project" value="UniProtKB-KW"/>
</dbReference>
<keyword evidence="2" id="KW-1185">Reference proteome</keyword>
<dbReference type="EMBL" id="JBDIML010000005">
    <property type="protein sequence ID" value="MEN2768322.1"/>
    <property type="molecule type" value="Genomic_DNA"/>
</dbReference>
<comment type="caution">
    <text evidence="1">The sequence shown here is derived from an EMBL/GenBank/DDBJ whole genome shotgun (WGS) entry which is preliminary data.</text>
</comment>
<proteinExistence type="predicted"/>
<evidence type="ECO:0000313" key="2">
    <source>
        <dbReference type="Proteomes" id="UP001444625"/>
    </source>
</evidence>
<evidence type="ECO:0000313" key="1">
    <source>
        <dbReference type="EMBL" id="MEN2768322.1"/>
    </source>
</evidence>
<gene>
    <name evidence="1" type="ORF">ABC228_14160</name>
</gene>
<name>A0ABU9XJ43_9BACI</name>
<reference evidence="1 2" key="1">
    <citation type="submission" date="2024-05" db="EMBL/GenBank/DDBJ databases">
        <authorList>
            <person name="Haq I."/>
            <person name="Ullah Z."/>
            <person name="Ahmad R."/>
            <person name="Li M."/>
            <person name="Tong Y."/>
        </authorList>
    </citation>
    <scope>NUCLEOTIDE SEQUENCE [LARGE SCALE GENOMIC DNA]</scope>
    <source>
        <strain evidence="1 2">16A2E</strain>
    </source>
</reference>
<sequence>MERKKYYVNVGSGEISQIKYDNNDSFTIYATDDEVVMLRAKLDNMAVDANRTFFRSHVPIMPYHNDKSNDDYDAEMVEAYRILHELGDETTKQFINSIGILGDNHM</sequence>
<keyword evidence="1" id="KW-0378">Hydrolase</keyword>
<protein>
    <submittedName>
        <fullName evidence="1">Hydrolase</fullName>
    </submittedName>
</protein>
<accession>A0ABU9XJ43</accession>
<dbReference type="RefSeq" id="WP_345825810.1">
    <property type="nucleotide sequence ID" value="NZ_JBDIML010000005.1"/>
</dbReference>